<name>A0ABN7W5N1_GIGMA</name>
<feature type="non-terminal residue" evidence="2">
    <location>
        <position position="1"/>
    </location>
</feature>
<proteinExistence type="predicted"/>
<dbReference type="EMBL" id="CAJVQB010032091">
    <property type="protein sequence ID" value="CAG8817847.1"/>
    <property type="molecule type" value="Genomic_DNA"/>
</dbReference>
<evidence type="ECO:0000256" key="1">
    <source>
        <dbReference type="SAM" id="MobiDB-lite"/>
    </source>
</evidence>
<organism evidence="2 3">
    <name type="scientific">Gigaspora margarita</name>
    <dbReference type="NCBI Taxonomy" id="4874"/>
    <lineage>
        <taxon>Eukaryota</taxon>
        <taxon>Fungi</taxon>
        <taxon>Fungi incertae sedis</taxon>
        <taxon>Mucoromycota</taxon>
        <taxon>Glomeromycotina</taxon>
        <taxon>Glomeromycetes</taxon>
        <taxon>Diversisporales</taxon>
        <taxon>Gigasporaceae</taxon>
        <taxon>Gigaspora</taxon>
    </lineage>
</organism>
<sequence length="135" mass="14897">VMPSVNNSSATASNYDIPSKINSSTTASDYMKFPFKPISKIEPTPSRQITRENKNRHTPSRKIPNIQSVNDLPTQSINFRSDWPTANINDCSTSSVSDCPIPNDWPIPNDRPTSSRKSSAKIVPITKSSGNICLF</sequence>
<comment type="caution">
    <text evidence="2">The sequence shown here is derived from an EMBL/GenBank/DDBJ whole genome shotgun (WGS) entry which is preliminary data.</text>
</comment>
<keyword evidence="3" id="KW-1185">Reference proteome</keyword>
<protein>
    <submittedName>
        <fullName evidence="2">11517_t:CDS:1</fullName>
    </submittedName>
</protein>
<gene>
    <name evidence="2" type="ORF">GMARGA_LOCUS26904</name>
</gene>
<evidence type="ECO:0000313" key="2">
    <source>
        <dbReference type="EMBL" id="CAG8817847.1"/>
    </source>
</evidence>
<feature type="compositionally biased region" description="Polar residues" evidence="1">
    <location>
        <begin position="1"/>
        <end position="28"/>
    </location>
</feature>
<feature type="compositionally biased region" description="Polar residues" evidence="1">
    <location>
        <begin position="65"/>
        <end position="77"/>
    </location>
</feature>
<feature type="region of interest" description="Disordered" evidence="1">
    <location>
        <begin position="94"/>
        <end position="121"/>
    </location>
</feature>
<reference evidence="2 3" key="1">
    <citation type="submission" date="2021-06" db="EMBL/GenBank/DDBJ databases">
        <authorList>
            <person name="Kallberg Y."/>
            <person name="Tangrot J."/>
            <person name="Rosling A."/>
        </authorList>
    </citation>
    <scope>NUCLEOTIDE SEQUENCE [LARGE SCALE GENOMIC DNA]</scope>
    <source>
        <strain evidence="2 3">120-4 pot B 10/14</strain>
    </source>
</reference>
<evidence type="ECO:0000313" key="3">
    <source>
        <dbReference type="Proteomes" id="UP000789901"/>
    </source>
</evidence>
<accession>A0ABN7W5N1</accession>
<dbReference type="Proteomes" id="UP000789901">
    <property type="component" value="Unassembled WGS sequence"/>
</dbReference>
<feature type="region of interest" description="Disordered" evidence="1">
    <location>
        <begin position="1"/>
        <end position="77"/>
    </location>
</feature>